<dbReference type="AlphaFoldDB" id="A0A318JWK2"/>
<dbReference type="EMBL" id="QJKF01000009">
    <property type="protein sequence ID" value="PXX60979.1"/>
    <property type="molecule type" value="Genomic_DNA"/>
</dbReference>
<proteinExistence type="predicted"/>
<organism evidence="2 3">
    <name type="scientific">Nocardia tenerifensis</name>
    <dbReference type="NCBI Taxonomy" id="228006"/>
    <lineage>
        <taxon>Bacteria</taxon>
        <taxon>Bacillati</taxon>
        <taxon>Actinomycetota</taxon>
        <taxon>Actinomycetes</taxon>
        <taxon>Mycobacteriales</taxon>
        <taxon>Nocardiaceae</taxon>
        <taxon>Nocardia</taxon>
    </lineage>
</organism>
<keyword evidence="3" id="KW-1185">Reference proteome</keyword>
<feature type="transmembrane region" description="Helical" evidence="1">
    <location>
        <begin position="182"/>
        <end position="204"/>
    </location>
</feature>
<comment type="caution">
    <text evidence="2">The sequence shown here is derived from an EMBL/GenBank/DDBJ whole genome shotgun (WGS) entry which is preliminary data.</text>
</comment>
<gene>
    <name evidence="2" type="ORF">DFR70_109170</name>
</gene>
<sequence length="257" mass="28418">MDRELVQSVVVPVVIGVVAVIIFVVGNRLRPKSWHHTGEEAQGHLVIDLINTLFLAVAAFVVVISWQQYDNAHNHTIAESKALIDVYWTAHSLPEPQHEQVQKLVHDYTEQVVTVEWREMDDKGRLNQSTQDTLDTLRDTVLAIDSPDSTVTDLRDKAVSSLDEVAQARADRAMDADLSMPGFLYVSLWFTAILLLFSAVLSGIEVTRRSIAMAALLGIVVGAAIVAIYGLDRPFSGASIVSKDAYELALSRYQHIT</sequence>
<name>A0A318JWK2_9NOCA</name>
<evidence type="ECO:0000313" key="3">
    <source>
        <dbReference type="Proteomes" id="UP000247569"/>
    </source>
</evidence>
<feature type="transmembrane region" description="Helical" evidence="1">
    <location>
        <begin position="45"/>
        <end position="66"/>
    </location>
</feature>
<reference evidence="2 3" key="1">
    <citation type="submission" date="2018-05" db="EMBL/GenBank/DDBJ databases">
        <title>Genomic Encyclopedia of Type Strains, Phase IV (KMG-IV): sequencing the most valuable type-strain genomes for metagenomic binning, comparative biology and taxonomic classification.</title>
        <authorList>
            <person name="Goeker M."/>
        </authorList>
    </citation>
    <scope>NUCLEOTIDE SEQUENCE [LARGE SCALE GENOMIC DNA]</scope>
    <source>
        <strain evidence="2 3">DSM 44704</strain>
    </source>
</reference>
<keyword evidence="1" id="KW-0472">Membrane</keyword>
<evidence type="ECO:0000313" key="2">
    <source>
        <dbReference type="EMBL" id="PXX60979.1"/>
    </source>
</evidence>
<evidence type="ECO:0000256" key="1">
    <source>
        <dbReference type="SAM" id="Phobius"/>
    </source>
</evidence>
<dbReference type="RefSeq" id="WP_040740528.1">
    <property type="nucleotide sequence ID" value="NZ_QJKF01000009.1"/>
</dbReference>
<dbReference type="Pfam" id="PF14023">
    <property type="entry name" value="Bestrophin-like"/>
    <property type="match status" value="1"/>
</dbReference>
<dbReference type="Proteomes" id="UP000247569">
    <property type="component" value="Unassembled WGS sequence"/>
</dbReference>
<feature type="transmembrane region" description="Helical" evidence="1">
    <location>
        <begin position="211"/>
        <end position="231"/>
    </location>
</feature>
<keyword evidence="1" id="KW-0812">Transmembrane</keyword>
<accession>A0A318JWK2</accession>
<protein>
    <submittedName>
        <fullName evidence="2">Uncharacterized protein DUF4239</fullName>
    </submittedName>
</protein>
<feature type="transmembrane region" description="Helical" evidence="1">
    <location>
        <begin position="6"/>
        <end position="25"/>
    </location>
</feature>
<dbReference type="OrthoDB" id="3427059at2"/>
<dbReference type="InterPro" id="IPR025333">
    <property type="entry name" value="DUF4239"/>
</dbReference>
<keyword evidence="1" id="KW-1133">Transmembrane helix</keyword>